<dbReference type="EMBL" id="LXQA010267239">
    <property type="protein sequence ID" value="MCI39432.1"/>
    <property type="molecule type" value="Genomic_DNA"/>
</dbReference>
<organism evidence="2 3">
    <name type="scientific">Trifolium medium</name>
    <dbReference type="NCBI Taxonomy" id="97028"/>
    <lineage>
        <taxon>Eukaryota</taxon>
        <taxon>Viridiplantae</taxon>
        <taxon>Streptophyta</taxon>
        <taxon>Embryophyta</taxon>
        <taxon>Tracheophyta</taxon>
        <taxon>Spermatophyta</taxon>
        <taxon>Magnoliopsida</taxon>
        <taxon>eudicotyledons</taxon>
        <taxon>Gunneridae</taxon>
        <taxon>Pentapetalae</taxon>
        <taxon>rosids</taxon>
        <taxon>fabids</taxon>
        <taxon>Fabales</taxon>
        <taxon>Fabaceae</taxon>
        <taxon>Papilionoideae</taxon>
        <taxon>50 kb inversion clade</taxon>
        <taxon>NPAAA clade</taxon>
        <taxon>Hologalegina</taxon>
        <taxon>IRL clade</taxon>
        <taxon>Trifolieae</taxon>
        <taxon>Trifolium</taxon>
    </lineage>
</organism>
<sequence length="113" mass="12427">MEKSPTYSQKDGDLIGKNVLEKVIVGQSPKLTRLSKKVSSDSSAFGGMVREIGPEFPVESPMNNSNYKKDYFSQSEDHSNLKKVDNASEGDDTSDRIYTIDSVHSGAPYNGFT</sequence>
<reference evidence="2 3" key="1">
    <citation type="journal article" date="2018" name="Front. Plant Sci.">
        <title>Red Clover (Trifolium pratense) and Zigzag Clover (T. medium) - A Picture of Genomic Similarities and Differences.</title>
        <authorList>
            <person name="Dluhosova J."/>
            <person name="Istvanek J."/>
            <person name="Nedelnik J."/>
            <person name="Repkova J."/>
        </authorList>
    </citation>
    <scope>NUCLEOTIDE SEQUENCE [LARGE SCALE GENOMIC DNA]</scope>
    <source>
        <strain evidence="3">cv. 10/8</strain>
        <tissue evidence="2">Leaf</tissue>
    </source>
</reference>
<proteinExistence type="predicted"/>
<evidence type="ECO:0000256" key="1">
    <source>
        <dbReference type="SAM" id="MobiDB-lite"/>
    </source>
</evidence>
<comment type="caution">
    <text evidence="2">The sequence shown here is derived from an EMBL/GenBank/DDBJ whole genome shotgun (WGS) entry which is preliminary data.</text>
</comment>
<evidence type="ECO:0000313" key="2">
    <source>
        <dbReference type="EMBL" id="MCI39432.1"/>
    </source>
</evidence>
<feature type="region of interest" description="Disordered" evidence="1">
    <location>
        <begin position="54"/>
        <end position="113"/>
    </location>
</feature>
<keyword evidence="3" id="KW-1185">Reference proteome</keyword>
<dbReference type="AlphaFoldDB" id="A0A392RT97"/>
<feature type="compositionally biased region" description="Basic and acidic residues" evidence="1">
    <location>
        <begin position="67"/>
        <end position="86"/>
    </location>
</feature>
<evidence type="ECO:0000313" key="3">
    <source>
        <dbReference type="Proteomes" id="UP000265520"/>
    </source>
</evidence>
<dbReference type="Proteomes" id="UP000265520">
    <property type="component" value="Unassembled WGS sequence"/>
</dbReference>
<protein>
    <submittedName>
        <fullName evidence="2">Uncharacterized protein</fullName>
    </submittedName>
</protein>
<feature type="non-terminal residue" evidence="2">
    <location>
        <position position="113"/>
    </location>
</feature>
<name>A0A392RT97_9FABA</name>
<accession>A0A392RT97</accession>